<evidence type="ECO:0000313" key="2">
    <source>
        <dbReference type="Proteomes" id="UP001164539"/>
    </source>
</evidence>
<evidence type="ECO:0000313" key="1">
    <source>
        <dbReference type="EMBL" id="KAJ4728458.1"/>
    </source>
</evidence>
<comment type="caution">
    <text evidence="1">The sequence shown here is derived from an EMBL/GenBank/DDBJ whole genome shotgun (WGS) entry which is preliminary data.</text>
</comment>
<proteinExistence type="predicted"/>
<organism evidence="1 2">
    <name type="scientific">Melia azedarach</name>
    <name type="common">Chinaberry tree</name>
    <dbReference type="NCBI Taxonomy" id="155640"/>
    <lineage>
        <taxon>Eukaryota</taxon>
        <taxon>Viridiplantae</taxon>
        <taxon>Streptophyta</taxon>
        <taxon>Embryophyta</taxon>
        <taxon>Tracheophyta</taxon>
        <taxon>Spermatophyta</taxon>
        <taxon>Magnoliopsida</taxon>
        <taxon>eudicotyledons</taxon>
        <taxon>Gunneridae</taxon>
        <taxon>Pentapetalae</taxon>
        <taxon>rosids</taxon>
        <taxon>malvids</taxon>
        <taxon>Sapindales</taxon>
        <taxon>Meliaceae</taxon>
        <taxon>Melia</taxon>
    </lineage>
</organism>
<reference evidence="1 2" key="1">
    <citation type="journal article" date="2023" name="Science">
        <title>Complex scaffold remodeling in plant triterpene biosynthesis.</title>
        <authorList>
            <person name="De La Pena R."/>
            <person name="Hodgson H."/>
            <person name="Liu J.C."/>
            <person name="Stephenson M.J."/>
            <person name="Martin A.C."/>
            <person name="Owen C."/>
            <person name="Harkess A."/>
            <person name="Leebens-Mack J."/>
            <person name="Jimenez L.E."/>
            <person name="Osbourn A."/>
            <person name="Sattely E.S."/>
        </authorList>
    </citation>
    <scope>NUCLEOTIDE SEQUENCE [LARGE SCALE GENOMIC DNA]</scope>
    <source>
        <strain evidence="2">cv. JPN11</strain>
        <tissue evidence="1">Leaf</tissue>
    </source>
</reference>
<protein>
    <submittedName>
        <fullName evidence="1">Uncharacterized protein</fullName>
    </submittedName>
</protein>
<keyword evidence="2" id="KW-1185">Reference proteome</keyword>
<accession>A0ACC1YZ22</accession>
<dbReference type="Proteomes" id="UP001164539">
    <property type="component" value="Chromosome 1"/>
</dbReference>
<name>A0ACC1YZ22_MELAZ</name>
<gene>
    <name evidence="1" type="ORF">OWV82_001384</name>
</gene>
<sequence length="97" mass="11055">MKKNTVMKPMMAKAMAMILLFVLVMGGSKAGREMPVSAAMKDAGVYNPQLFWWPPFGLGWFNPFFKPRFGHFPWRQQQLKDISTSSKPSATPRYKSP</sequence>
<dbReference type="EMBL" id="CM051394">
    <property type="protein sequence ID" value="KAJ4728458.1"/>
    <property type="molecule type" value="Genomic_DNA"/>
</dbReference>